<dbReference type="EMBL" id="GBRH01261364">
    <property type="protein sequence ID" value="JAD36531.1"/>
    <property type="molecule type" value="Transcribed_RNA"/>
</dbReference>
<sequence>MLLAIVPISNLIIDICIE</sequence>
<dbReference type="AlphaFoldDB" id="A0A0A8ZCJ2"/>
<proteinExistence type="predicted"/>
<evidence type="ECO:0000313" key="1">
    <source>
        <dbReference type="EMBL" id="JAD36531.1"/>
    </source>
</evidence>
<organism evidence="1">
    <name type="scientific">Arundo donax</name>
    <name type="common">Giant reed</name>
    <name type="synonym">Donax arundinaceus</name>
    <dbReference type="NCBI Taxonomy" id="35708"/>
    <lineage>
        <taxon>Eukaryota</taxon>
        <taxon>Viridiplantae</taxon>
        <taxon>Streptophyta</taxon>
        <taxon>Embryophyta</taxon>
        <taxon>Tracheophyta</taxon>
        <taxon>Spermatophyta</taxon>
        <taxon>Magnoliopsida</taxon>
        <taxon>Liliopsida</taxon>
        <taxon>Poales</taxon>
        <taxon>Poaceae</taxon>
        <taxon>PACMAD clade</taxon>
        <taxon>Arundinoideae</taxon>
        <taxon>Arundineae</taxon>
        <taxon>Arundo</taxon>
    </lineage>
</organism>
<name>A0A0A8ZCJ2_ARUDO</name>
<protein>
    <submittedName>
        <fullName evidence="1">Uncharacterized protein</fullName>
    </submittedName>
</protein>
<accession>A0A0A8ZCJ2</accession>
<reference evidence="1" key="1">
    <citation type="submission" date="2014-09" db="EMBL/GenBank/DDBJ databases">
        <authorList>
            <person name="Magalhaes I.L.F."/>
            <person name="Oliveira U."/>
            <person name="Santos F.R."/>
            <person name="Vidigal T.H.D.A."/>
            <person name="Brescovit A.D."/>
            <person name="Santos A.J."/>
        </authorList>
    </citation>
    <scope>NUCLEOTIDE SEQUENCE</scope>
    <source>
        <tissue evidence="1">Shoot tissue taken approximately 20 cm above the soil surface</tissue>
    </source>
</reference>
<reference evidence="1" key="2">
    <citation type="journal article" date="2015" name="Data Brief">
        <title>Shoot transcriptome of the giant reed, Arundo donax.</title>
        <authorList>
            <person name="Barrero R.A."/>
            <person name="Guerrero F.D."/>
            <person name="Moolhuijzen P."/>
            <person name="Goolsby J.A."/>
            <person name="Tidwell J."/>
            <person name="Bellgard S.E."/>
            <person name="Bellgard M.I."/>
        </authorList>
    </citation>
    <scope>NUCLEOTIDE SEQUENCE</scope>
    <source>
        <tissue evidence="1">Shoot tissue taken approximately 20 cm above the soil surface</tissue>
    </source>
</reference>